<keyword evidence="1" id="KW-0812">Transmembrane</keyword>
<evidence type="ECO:0000313" key="3">
    <source>
        <dbReference type="Proteomes" id="UP001321520"/>
    </source>
</evidence>
<keyword evidence="3" id="KW-1185">Reference proteome</keyword>
<keyword evidence="1" id="KW-0472">Membrane</keyword>
<sequence>MTHWHWSRVLLWTQWVLLTAIVFAGLALRFELLHFGVVFKVFTYAGAGALAIALASLFVFVWGVRSHNVRARSNALWSVLLGLLPVAVPLMTVGKDNFSVPRIHDISTDTRNPPQYRAILALRKKGDNSAEYGGESVARLQRGVDVYADIIPLHVHLPVTRTTELAGEVATDLGWKLVSYQPERGHLEAVARTRLLGFTDDIVVRVQAEDDGGSRVDVRSSSRVGVSDLGANAKRIRVFLEALHLRAKSVPSNASIRPKSRSTGIRWVG</sequence>
<reference evidence="2 3" key="1">
    <citation type="submission" date="2022-05" db="EMBL/GenBank/DDBJ databases">
        <title>Microbulbifer sp. nov., isolated from sponge.</title>
        <authorList>
            <person name="Gao L."/>
        </authorList>
    </citation>
    <scope>NUCLEOTIDE SEQUENCE [LARGE SCALE GENOMIC DNA]</scope>
    <source>
        <strain evidence="2 3">MI-G</strain>
    </source>
</reference>
<dbReference type="InterPro" id="IPR010865">
    <property type="entry name" value="DUF1499"/>
</dbReference>
<dbReference type="RefSeq" id="WP_301417716.1">
    <property type="nucleotide sequence ID" value="NZ_CP098023.1"/>
</dbReference>
<dbReference type="Pfam" id="PF07386">
    <property type="entry name" value="DUF1499"/>
    <property type="match status" value="1"/>
</dbReference>
<proteinExistence type="predicted"/>
<protein>
    <submittedName>
        <fullName evidence="2">DUF1499 domain-containing protein</fullName>
    </submittedName>
</protein>
<evidence type="ECO:0000313" key="2">
    <source>
        <dbReference type="EMBL" id="WKD50936.1"/>
    </source>
</evidence>
<feature type="transmembrane region" description="Helical" evidence="1">
    <location>
        <begin position="75"/>
        <end position="93"/>
    </location>
</feature>
<feature type="transmembrane region" description="Helical" evidence="1">
    <location>
        <begin position="12"/>
        <end position="30"/>
    </location>
</feature>
<dbReference type="EMBL" id="CP098023">
    <property type="protein sequence ID" value="WKD50936.1"/>
    <property type="molecule type" value="Genomic_DNA"/>
</dbReference>
<gene>
    <name evidence="2" type="ORF">M8T91_05785</name>
</gene>
<feature type="transmembrane region" description="Helical" evidence="1">
    <location>
        <begin position="42"/>
        <end position="63"/>
    </location>
</feature>
<name>A0ABY9EEX5_9GAMM</name>
<accession>A0ABY9EEX5</accession>
<keyword evidence="1" id="KW-1133">Transmembrane helix</keyword>
<dbReference type="Proteomes" id="UP001321520">
    <property type="component" value="Chromosome"/>
</dbReference>
<organism evidence="2 3">
    <name type="scientific">Microbulbifer spongiae</name>
    <dbReference type="NCBI Taxonomy" id="2944933"/>
    <lineage>
        <taxon>Bacteria</taxon>
        <taxon>Pseudomonadati</taxon>
        <taxon>Pseudomonadota</taxon>
        <taxon>Gammaproteobacteria</taxon>
        <taxon>Cellvibrionales</taxon>
        <taxon>Microbulbiferaceae</taxon>
        <taxon>Microbulbifer</taxon>
    </lineage>
</organism>
<evidence type="ECO:0000256" key="1">
    <source>
        <dbReference type="SAM" id="Phobius"/>
    </source>
</evidence>